<dbReference type="Pfam" id="PF14925">
    <property type="entry name" value="HPHLAWLY"/>
    <property type="match status" value="2"/>
</dbReference>
<feature type="compositionally biased region" description="Polar residues" evidence="1">
    <location>
        <begin position="347"/>
        <end position="357"/>
    </location>
</feature>
<dbReference type="Proteomes" id="UP000261600">
    <property type="component" value="Unplaced"/>
</dbReference>
<dbReference type="PANTHER" id="PTHR21831">
    <property type="entry name" value="MICROTUBULE-ASSOCIATED PROTEIN 10"/>
    <property type="match status" value="1"/>
</dbReference>
<feature type="domain" description="Microtubule-associated protein 10 C-terminal" evidence="2">
    <location>
        <begin position="278"/>
        <end position="552"/>
    </location>
</feature>
<dbReference type="GO" id="GO:0005881">
    <property type="term" value="C:cytoplasmic microtubule"/>
    <property type="evidence" value="ECO:0007669"/>
    <property type="project" value="TreeGrafter"/>
</dbReference>
<feature type="compositionally biased region" description="Basic and acidic residues" evidence="1">
    <location>
        <begin position="572"/>
        <end position="594"/>
    </location>
</feature>
<reference evidence="3" key="2">
    <citation type="submission" date="2025-09" db="UniProtKB">
        <authorList>
            <consortium name="Ensembl"/>
        </authorList>
    </citation>
    <scope>IDENTIFICATION</scope>
</reference>
<feature type="region of interest" description="Disordered" evidence="1">
    <location>
        <begin position="342"/>
        <end position="362"/>
    </location>
</feature>
<feature type="region of interest" description="Disordered" evidence="1">
    <location>
        <begin position="407"/>
        <end position="476"/>
    </location>
</feature>
<dbReference type="PANTHER" id="PTHR21831:SF2">
    <property type="entry name" value="MICROTUBULE-ASSOCIATED PROTEIN 10"/>
    <property type="match status" value="1"/>
</dbReference>
<accession>A0A3Q3IW33</accession>
<dbReference type="STRING" id="43700.ENSMALP00000008250"/>
<dbReference type="GO" id="GO:0051256">
    <property type="term" value="P:mitotic spindle midzone assembly"/>
    <property type="evidence" value="ECO:0007669"/>
    <property type="project" value="TreeGrafter"/>
</dbReference>
<dbReference type="InterPro" id="IPR039302">
    <property type="entry name" value="MAP10"/>
</dbReference>
<feature type="compositionally biased region" description="Basic and acidic residues" evidence="1">
    <location>
        <begin position="608"/>
        <end position="618"/>
    </location>
</feature>
<dbReference type="InterPro" id="IPR026679">
    <property type="entry name" value="MAP10_C-term"/>
</dbReference>
<evidence type="ECO:0000313" key="3">
    <source>
        <dbReference type="Ensembl" id="ENSMALP00000008250.1"/>
    </source>
</evidence>
<dbReference type="GO" id="GO:0005813">
    <property type="term" value="C:centrosome"/>
    <property type="evidence" value="ECO:0007669"/>
    <property type="project" value="TreeGrafter"/>
</dbReference>
<dbReference type="GO" id="GO:0032467">
    <property type="term" value="P:positive regulation of cytokinesis"/>
    <property type="evidence" value="ECO:0007669"/>
    <property type="project" value="TreeGrafter"/>
</dbReference>
<dbReference type="OrthoDB" id="69809at2759"/>
<protein>
    <recommendedName>
        <fullName evidence="2">Microtubule-associated protein 10 C-terminal domain-containing protein</fullName>
    </recommendedName>
</protein>
<evidence type="ECO:0000256" key="1">
    <source>
        <dbReference type="SAM" id="MobiDB-lite"/>
    </source>
</evidence>
<dbReference type="AlphaFoldDB" id="A0A3Q3IW33"/>
<feature type="compositionally biased region" description="Polar residues" evidence="1">
    <location>
        <begin position="696"/>
        <end position="705"/>
    </location>
</feature>
<feature type="region of interest" description="Disordered" evidence="1">
    <location>
        <begin position="558"/>
        <end position="708"/>
    </location>
</feature>
<feature type="compositionally biased region" description="Polar residues" evidence="1">
    <location>
        <begin position="790"/>
        <end position="806"/>
    </location>
</feature>
<name>A0A3Q3IW33_MONAL</name>
<feature type="compositionally biased region" description="Basic and acidic residues" evidence="1">
    <location>
        <begin position="452"/>
        <end position="462"/>
    </location>
</feature>
<dbReference type="RefSeq" id="XP_020460036.1">
    <property type="nucleotide sequence ID" value="XM_020604380.1"/>
</dbReference>
<dbReference type="Ensembl" id="ENSMALT00000008424.1">
    <property type="protein sequence ID" value="ENSMALP00000008250.1"/>
    <property type="gene ID" value="ENSMALG00000005876.1"/>
</dbReference>
<dbReference type="GO" id="GO:0097431">
    <property type="term" value="C:mitotic spindle pole"/>
    <property type="evidence" value="ECO:0007669"/>
    <property type="project" value="TreeGrafter"/>
</dbReference>
<dbReference type="Pfam" id="PF14924">
    <property type="entry name" value="MAP10_N"/>
    <property type="match status" value="1"/>
</dbReference>
<dbReference type="GO" id="GO:1990023">
    <property type="term" value="C:mitotic spindle midzone"/>
    <property type="evidence" value="ECO:0007669"/>
    <property type="project" value="TreeGrafter"/>
</dbReference>
<dbReference type="CTD" id="54627"/>
<feature type="domain" description="Microtubule-associated protein 10 C-terminal" evidence="2">
    <location>
        <begin position="746"/>
        <end position="841"/>
    </location>
</feature>
<feature type="compositionally biased region" description="Acidic residues" evidence="1">
    <location>
        <begin position="808"/>
        <end position="817"/>
    </location>
</feature>
<dbReference type="GO" id="GO:0031122">
    <property type="term" value="P:cytoplasmic microtubule organization"/>
    <property type="evidence" value="ECO:0007669"/>
    <property type="project" value="TreeGrafter"/>
</dbReference>
<dbReference type="GO" id="GO:0008017">
    <property type="term" value="F:microtubule binding"/>
    <property type="evidence" value="ECO:0007669"/>
    <property type="project" value="InterPro"/>
</dbReference>
<evidence type="ECO:0000259" key="2">
    <source>
        <dbReference type="Pfam" id="PF14925"/>
    </source>
</evidence>
<feature type="region of interest" description="Disordered" evidence="1">
    <location>
        <begin position="738"/>
        <end position="817"/>
    </location>
</feature>
<organism evidence="3 4">
    <name type="scientific">Monopterus albus</name>
    <name type="common">Swamp eel</name>
    <dbReference type="NCBI Taxonomy" id="43700"/>
    <lineage>
        <taxon>Eukaryota</taxon>
        <taxon>Metazoa</taxon>
        <taxon>Chordata</taxon>
        <taxon>Craniata</taxon>
        <taxon>Vertebrata</taxon>
        <taxon>Euteleostomi</taxon>
        <taxon>Actinopterygii</taxon>
        <taxon>Neopterygii</taxon>
        <taxon>Teleostei</taxon>
        <taxon>Neoteleostei</taxon>
        <taxon>Acanthomorphata</taxon>
        <taxon>Anabantaria</taxon>
        <taxon>Synbranchiformes</taxon>
        <taxon>Synbranchidae</taxon>
        <taxon>Monopterus</taxon>
    </lineage>
</organism>
<evidence type="ECO:0000313" key="4">
    <source>
        <dbReference type="Proteomes" id="UP000261600"/>
    </source>
</evidence>
<proteinExistence type="predicted"/>
<dbReference type="GO" id="GO:0030496">
    <property type="term" value="C:midbody"/>
    <property type="evidence" value="ECO:0007669"/>
    <property type="project" value="TreeGrafter"/>
</dbReference>
<reference evidence="3" key="1">
    <citation type="submission" date="2025-08" db="UniProtKB">
        <authorList>
            <consortium name="Ensembl"/>
        </authorList>
    </citation>
    <scope>IDENTIFICATION</scope>
</reference>
<keyword evidence="4" id="KW-1185">Reference proteome</keyword>
<dbReference type="GeneID" id="109962544"/>
<sequence>MSERQITDNLETLFSFELLVEYIRIEKVKKASGELALGVRLLDFPTLLIYQPQQRSDDIKHQEQDENIQWGDYTFNRGKSCFFKMNLDSLHSHLCNTPLYAMVLDVKEEIPRLLGSSLISLAKVMDRIRQDVAEHGISSPSSHGERGLVSICSLSGEKIGSLSLSYKLLSLGASLLPHITDGRDPKHTRLHEGHHVQESIKEKSVSTDSLFLECGDVHSPTLDKSDIRDNNQTNGPTNAKIFINEEPGGDTVCVATEYRPKSQIPQTLQETENIFEEDLTIFCPPHLYYSNSAEEKSKNKGGDYKFSKLDSEAFTFKDLCSEDETTENDIEGPSFTVMHQKVRHSAKMSSNQETSGGSPNGLGEALQHLPLINALLVELSQLYNQNPHQLLSVHPNLAWIYRPASTEPSAGHGSIPQSAHAKSLQKSIQGTSPHFKHSHAPRNCCTPIARPVSEKKKNKQEETLTESKSSSKSPRKKFVYGTTKTFNLRLKQIASLKPKRYECMEIIQHETQSSMVKGKTKSSNKIMKCNKRKSALNQSSSVNENIETMMQNIKVDSAQQEAVTLKPKNRYGKQDRDSLRISEHPSFSERDLKYIHIPTVDSDSTARNTDEDEHHSELDQSQCESDMHRAKTESSGSSKHSSPKSSFSDSSRAGNEEADYTDDFNSLEPSDACSPDPLSSPEPFRAMTPKFPPHCNFSNPDSGSESVRKRTVLPVPIKAPSSPHRTLRATYITRPQAFSFSSNDGDREGSAASPTISSRKQIIECSRTEKSSGVERFISSRGERSESNKTSRPVQGFSAESVSSFEPQEAEELEDDLGSLDFRKEYQHISELVATKLPGYTM</sequence>
<dbReference type="KEGG" id="malb:109962544"/>
<feature type="compositionally biased region" description="Low complexity" evidence="1">
    <location>
        <begin position="634"/>
        <end position="651"/>
    </location>
</feature>